<dbReference type="InterPro" id="IPR001429">
    <property type="entry name" value="P2X_purnocptor"/>
</dbReference>
<evidence type="ECO:0000256" key="13">
    <source>
        <dbReference type="ARBA" id="ARBA00036634"/>
    </source>
</evidence>
<evidence type="ECO:0000256" key="4">
    <source>
        <dbReference type="ARBA" id="ARBA00022475"/>
    </source>
</evidence>
<dbReference type="PROSITE" id="PS01212">
    <property type="entry name" value="P2X_RECEPTOR"/>
    <property type="match status" value="1"/>
</dbReference>
<evidence type="ECO:0000256" key="12">
    <source>
        <dbReference type="ARBA" id="ARBA00023303"/>
    </source>
</evidence>
<dbReference type="InterPro" id="IPR053792">
    <property type="entry name" value="P2X_RECEPTOR_CS"/>
</dbReference>
<feature type="disulfide bond" evidence="15">
    <location>
        <begin position="298"/>
        <end position="307"/>
    </location>
</feature>
<keyword evidence="14" id="KW-0067">ATP-binding</keyword>
<evidence type="ECO:0000256" key="1">
    <source>
        <dbReference type="ARBA" id="ARBA00004651"/>
    </source>
</evidence>
<dbReference type="InterPro" id="IPR027309">
    <property type="entry name" value="P2X_extracellular_dom_sf"/>
</dbReference>
<dbReference type="NCBIfam" id="TIGR00863">
    <property type="entry name" value="P2X"/>
    <property type="match status" value="1"/>
</dbReference>
<dbReference type="InterPro" id="IPR059116">
    <property type="entry name" value="P2X_receptor"/>
</dbReference>
<keyword evidence="8" id="KW-0472">Membrane</keyword>
<accession>A0A7D9DP92</accession>
<evidence type="ECO:0000256" key="3">
    <source>
        <dbReference type="ARBA" id="ARBA00022448"/>
    </source>
</evidence>
<comment type="caution">
    <text evidence="17">The sequence shown here is derived from an EMBL/GenBank/DDBJ whole genome shotgun (WGS) entry which is preliminary data.</text>
</comment>
<dbReference type="PIRSF" id="PIRSF005713">
    <property type="entry name" value="P2X_purinoceptor"/>
    <property type="match status" value="1"/>
</dbReference>
<evidence type="ECO:0000256" key="9">
    <source>
        <dbReference type="ARBA" id="ARBA00023157"/>
    </source>
</evidence>
<keyword evidence="5" id="KW-0812">Transmembrane</keyword>
<keyword evidence="11" id="KW-1071">Ligand-gated ion channel</keyword>
<dbReference type="GO" id="GO:0033198">
    <property type="term" value="P:response to ATP"/>
    <property type="evidence" value="ECO:0007669"/>
    <property type="project" value="InterPro"/>
</dbReference>
<sequence length="434" mass="49165">MVNFYKIGNSVASALFEYNTSKIVHINSKKVGFVNRLIQLLIIGYVIGYAIIYKKGYQKFDVGLSSVTTKVKGVVQTNLSINYPIRVENKTTWGVFNQGPRTWDSADYVTPAEEYEAVFVMTNMILTPEQKQGKCPEDYAVREAMCTNDSDCVARKVPKNGGHGIMTGKCIESDRPHAVSKMCEIETWCPVENNKLPMQGTNFGKPLSNKTCLFEEAINFTISLKNTVRFPEFGVTVRNIHDDHNDPDYLKKCRYNHEDQRLCPIISLKTIFDEISGTAFDDTAIRGGVVGIKITWDCNLDYDISECLPRYSFFRLDNPQAKVAPGYNIRIAQYDMTDTRFARRTLIKAYGIRFVVMVDAKAGKFDIVPLLRNFGAGLGLLGLATVLCDICILYCLKKKSYYRSQKYLYADPEQGEDQPMEEPVANTTYVMFEN</sequence>
<feature type="disulfide bond" evidence="15">
    <location>
        <begin position="253"/>
        <end position="263"/>
    </location>
</feature>
<evidence type="ECO:0000256" key="16">
    <source>
        <dbReference type="PIRSR" id="PIRSR005713-3"/>
    </source>
</evidence>
<dbReference type="PANTHER" id="PTHR10125">
    <property type="entry name" value="P2X PURINOCEPTOR"/>
    <property type="match status" value="1"/>
</dbReference>
<keyword evidence="10" id="KW-0325">Glycoprotein</keyword>
<dbReference type="Gene3D" id="2.60.490.10">
    <property type="entry name" value="atp-gated p2x4 ion channel domain"/>
    <property type="match status" value="1"/>
</dbReference>
<name>A0A7D9DP92_PARCT</name>
<feature type="binding site" evidence="14">
    <location>
        <begin position="328"/>
        <end position="330"/>
    </location>
    <ligand>
        <name>ATP</name>
        <dbReference type="ChEBI" id="CHEBI:30616"/>
        <note>ligand shared between two neighboring subunits of the homotrimer</note>
    </ligand>
</feature>
<evidence type="ECO:0000256" key="11">
    <source>
        <dbReference type="ARBA" id="ARBA00023286"/>
    </source>
</evidence>
<evidence type="ECO:0000256" key="2">
    <source>
        <dbReference type="ARBA" id="ARBA00009848"/>
    </source>
</evidence>
<dbReference type="GO" id="GO:0070588">
    <property type="term" value="P:calcium ion transmembrane transport"/>
    <property type="evidence" value="ECO:0007669"/>
    <property type="project" value="TreeGrafter"/>
</dbReference>
<organism evidence="17 18">
    <name type="scientific">Paramuricea clavata</name>
    <name type="common">Red gorgonian</name>
    <name type="synonym">Violescent sea-whip</name>
    <dbReference type="NCBI Taxonomy" id="317549"/>
    <lineage>
        <taxon>Eukaryota</taxon>
        <taxon>Metazoa</taxon>
        <taxon>Cnidaria</taxon>
        <taxon>Anthozoa</taxon>
        <taxon>Octocorallia</taxon>
        <taxon>Malacalcyonacea</taxon>
        <taxon>Plexauridae</taxon>
        <taxon>Paramuricea</taxon>
    </lineage>
</organism>
<reference evidence="17" key="1">
    <citation type="submission" date="2020-04" db="EMBL/GenBank/DDBJ databases">
        <authorList>
            <person name="Alioto T."/>
            <person name="Alioto T."/>
            <person name="Gomez Garrido J."/>
        </authorList>
    </citation>
    <scope>NUCLEOTIDE SEQUENCE</scope>
    <source>
        <strain evidence="17">A484AB</strain>
    </source>
</reference>
<dbReference type="OrthoDB" id="494673at2759"/>
<dbReference type="GO" id="GO:0001614">
    <property type="term" value="F:purinergic nucleotide receptor activity"/>
    <property type="evidence" value="ECO:0007669"/>
    <property type="project" value="InterPro"/>
</dbReference>
<feature type="disulfide bond" evidence="15">
    <location>
        <begin position="146"/>
        <end position="170"/>
    </location>
</feature>
<feature type="binding site" evidence="14">
    <location>
        <position position="221"/>
    </location>
    <ligand>
        <name>ATP</name>
        <dbReference type="ChEBI" id="CHEBI:30616"/>
        <note>ligand shared between two neighboring subunits of the homotrimer</note>
    </ligand>
</feature>
<comment type="subcellular location">
    <subcellularLocation>
        <location evidence="1">Cell membrane</location>
        <topology evidence="1">Multi-pass membrane protein</topology>
    </subcellularLocation>
</comment>
<feature type="glycosylation site" description="N-linked (GlcNAc...) asparagine" evidence="16">
    <location>
        <position position="219"/>
    </location>
</feature>
<dbReference type="PRINTS" id="PR01307">
    <property type="entry name" value="P2XRECEPTOR"/>
</dbReference>
<dbReference type="AlphaFoldDB" id="A0A7D9DP92"/>
<dbReference type="GO" id="GO:0098794">
    <property type="term" value="C:postsynapse"/>
    <property type="evidence" value="ECO:0007669"/>
    <property type="project" value="GOC"/>
</dbReference>
<keyword evidence="12" id="KW-0407">Ion channel</keyword>
<keyword evidence="7" id="KW-0406">Ion transport</keyword>
<evidence type="ECO:0000256" key="15">
    <source>
        <dbReference type="PIRSR" id="PIRSR005713-2"/>
    </source>
</evidence>
<dbReference type="GO" id="GO:0005886">
    <property type="term" value="C:plasma membrane"/>
    <property type="evidence" value="ECO:0007669"/>
    <property type="project" value="UniProtKB-SubCell"/>
</dbReference>
<evidence type="ECO:0000313" key="17">
    <source>
        <dbReference type="EMBL" id="CAB3990049.1"/>
    </source>
</evidence>
<gene>
    <name evidence="17" type="ORF">PACLA_8A018333</name>
</gene>
<evidence type="ECO:0000256" key="5">
    <source>
        <dbReference type="ARBA" id="ARBA00022692"/>
    </source>
</evidence>
<feature type="disulfide bond" evidence="15">
    <location>
        <begin position="152"/>
        <end position="183"/>
    </location>
</feature>
<keyword evidence="6" id="KW-1133">Transmembrane helix</keyword>
<feature type="binding site" evidence="14">
    <location>
        <position position="348"/>
    </location>
    <ligand>
        <name>ATP</name>
        <dbReference type="ChEBI" id="CHEBI:30616"/>
        <note>ligand shared between two neighboring subunits of the homotrimer</note>
    </ligand>
</feature>
<feature type="binding site" evidence="14">
    <location>
        <begin position="70"/>
        <end position="72"/>
    </location>
    <ligand>
        <name>ATP</name>
        <dbReference type="ChEBI" id="CHEBI:30616"/>
        <note>ligand shared between two neighboring subunits of the homotrimer</note>
    </ligand>
</feature>
<evidence type="ECO:0000256" key="14">
    <source>
        <dbReference type="PIRSR" id="PIRSR005713-1"/>
    </source>
</evidence>
<dbReference type="PANTHER" id="PTHR10125:SF31">
    <property type="entry name" value="P2X RECEPTOR E"/>
    <property type="match status" value="1"/>
</dbReference>
<evidence type="ECO:0000313" key="18">
    <source>
        <dbReference type="Proteomes" id="UP001152795"/>
    </source>
</evidence>
<evidence type="ECO:0000256" key="6">
    <source>
        <dbReference type="ARBA" id="ARBA00022989"/>
    </source>
</evidence>
<keyword evidence="3" id="KW-0813">Transport</keyword>
<evidence type="ECO:0000256" key="8">
    <source>
        <dbReference type="ARBA" id="ARBA00023136"/>
    </source>
</evidence>
<dbReference type="Gene3D" id="1.10.287.940">
    <property type="entry name" value="atp-gated p2x4 ion channel"/>
    <property type="match status" value="1"/>
</dbReference>
<keyword evidence="9 15" id="KW-1015">Disulfide bond</keyword>
<dbReference type="Proteomes" id="UP001152795">
    <property type="component" value="Unassembled WGS sequence"/>
</dbReference>
<proteinExistence type="inferred from homology"/>
<dbReference type="GO" id="GO:0004931">
    <property type="term" value="F:extracellularly ATP-gated monoatomic cation channel activity"/>
    <property type="evidence" value="ECO:0007669"/>
    <property type="project" value="InterPro"/>
</dbReference>
<protein>
    <submittedName>
        <fullName evidence="17">P2X purinoceptor 4-like</fullName>
    </submittedName>
</protein>
<comment type="similarity">
    <text evidence="2">Belongs to the P2X receptor family.</text>
</comment>
<feature type="disulfide bond" evidence="15">
    <location>
        <begin position="135"/>
        <end position="189"/>
    </location>
</feature>
<evidence type="ECO:0000256" key="10">
    <source>
        <dbReference type="ARBA" id="ARBA00023180"/>
    </source>
</evidence>
<keyword evidence="14" id="KW-0547">Nucleotide-binding</keyword>
<dbReference type="GO" id="GO:0005524">
    <property type="term" value="F:ATP binding"/>
    <property type="evidence" value="ECO:0007669"/>
    <property type="project" value="UniProtKB-KW"/>
</dbReference>
<keyword evidence="4" id="KW-1003">Cell membrane</keyword>
<comment type="catalytic activity">
    <reaction evidence="13">
        <text>Ca(2+)(in) = Ca(2+)(out)</text>
        <dbReference type="Rhea" id="RHEA:29671"/>
        <dbReference type="ChEBI" id="CHEBI:29108"/>
    </reaction>
</comment>
<dbReference type="EMBL" id="CACRXK020001590">
    <property type="protein sequence ID" value="CAB3990049.1"/>
    <property type="molecule type" value="Genomic_DNA"/>
</dbReference>
<dbReference type="Pfam" id="PF00864">
    <property type="entry name" value="P2X_receptor"/>
    <property type="match status" value="1"/>
</dbReference>
<evidence type="ECO:0000256" key="7">
    <source>
        <dbReference type="ARBA" id="ARBA00023065"/>
    </source>
</evidence>
<keyword evidence="18" id="KW-1185">Reference proteome</keyword>